<keyword evidence="4" id="KW-0472">Membrane</keyword>
<sequence>MTTKLLYNGVSMNPLFREGDVVEVIPCQELEVRAGDVVAFSPPEKPGKVIHRVLAVTPEGLITKGDNLPCVDDWLIKPGDILGKVVAIHRQGRRLPVPRRPPVALHLLKASRWCDRLLSRLFRPAYHRLAGSRLFRGRLGGWIKPELLYFSRNDGPEWQLWLGNLLIGRKLPHQAHWTIRRPFRLLVDEATLPPQAPVHSKQSAMSNHQPSAGNRDEQSAVSS</sequence>
<evidence type="ECO:0000256" key="5">
    <source>
        <dbReference type="NCBIfam" id="TIGR02228"/>
    </source>
</evidence>
<evidence type="ECO:0000256" key="2">
    <source>
        <dbReference type="ARBA" id="ARBA00022692"/>
    </source>
</evidence>
<feature type="region of interest" description="Disordered" evidence="6">
    <location>
        <begin position="195"/>
        <end position="223"/>
    </location>
</feature>
<comment type="subcellular location">
    <subcellularLocation>
        <location evidence="1">Membrane</location>
    </subcellularLocation>
</comment>
<dbReference type="EMBL" id="DTGR01000027">
    <property type="protein sequence ID" value="HHS28410.1"/>
    <property type="molecule type" value="Genomic_DNA"/>
</dbReference>
<keyword evidence="3" id="KW-1133">Transmembrane helix</keyword>
<comment type="caution">
    <text evidence="7">The sequence shown here is derived from an EMBL/GenBank/DDBJ whole genome shotgun (WGS) entry which is preliminary data.</text>
</comment>
<name>A0A7V6A1F6_9BACT</name>
<dbReference type="AlphaFoldDB" id="A0A7V6A1F6"/>
<evidence type="ECO:0000256" key="3">
    <source>
        <dbReference type="ARBA" id="ARBA00022989"/>
    </source>
</evidence>
<dbReference type="SUPFAM" id="SSF51306">
    <property type="entry name" value="LexA/Signal peptidase"/>
    <property type="match status" value="1"/>
</dbReference>
<reference evidence="7" key="1">
    <citation type="journal article" date="2020" name="mSystems">
        <title>Genome- and Community-Level Interaction Insights into Carbon Utilization and Element Cycling Functions of Hydrothermarchaeota in Hydrothermal Sediment.</title>
        <authorList>
            <person name="Zhou Z."/>
            <person name="Liu Y."/>
            <person name="Xu W."/>
            <person name="Pan J."/>
            <person name="Luo Z.H."/>
            <person name="Li M."/>
        </authorList>
    </citation>
    <scope>NUCLEOTIDE SEQUENCE [LARGE SCALE GENOMIC DNA]</scope>
    <source>
        <strain evidence="7">SpSt-767</strain>
    </source>
</reference>
<dbReference type="InterPro" id="IPR001733">
    <property type="entry name" value="Peptidase_S26B"/>
</dbReference>
<evidence type="ECO:0000256" key="6">
    <source>
        <dbReference type="SAM" id="MobiDB-lite"/>
    </source>
</evidence>
<dbReference type="GO" id="GO:0016020">
    <property type="term" value="C:membrane"/>
    <property type="evidence" value="ECO:0007669"/>
    <property type="project" value="UniProtKB-SubCell"/>
</dbReference>
<dbReference type="CDD" id="cd06530">
    <property type="entry name" value="S26_SPase_I"/>
    <property type="match status" value="1"/>
</dbReference>
<organism evidence="7">
    <name type="scientific">Desulfobacca acetoxidans</name>
    <dbReference type="NCBI Taxonomy" id="60893"/>
    <lineage>
        <taxon>Bacteria</taxon>
        <taxon>Pseudomonadati</taxon>
        <taxon>Thermodesulfobacteriota</taxon>
        <taxon>Desulfobaccia</taxon>
        <taxon>Desulfobaccales</taxon>
        <taxon>Desulfobaccaceae</taxon>
        <taxon>Desulfobacca</taxon>
    </lineage>
</organism>
<dbReference type="InterPro" id="IPR036286">
    <property type="entry name" value="LexA/Signal_pep-like_sf"/>
</dbReference>
<dbReference type="GO" id="GO:0006465">
    <property type="term" value="P:signal peptide processing"/>
    <property type="evidence" value="ECO:0007669"/>
    <property type="project" value="UniProtKB-UniRule"/>
</dbReference>
<dbReference type="NCBIfam" id="TIGR02228">
    <property type="entry name" value="sigpep_I_arch"/>
    <property type="match status" value="1"/>
</dbReference>
<proteinExistence type="predicted"/>
<feature type="compositionally biased region" description="Polar residues" evidence="6">
    <location>
        <begin position="200"/>
        <end position="212"/>
    </location>
</feature>
<dbReference type="EC" id="3.4.21.89" evidence="5"/>
<protein>
    <recommendedName>
        <fullName evidence="5">Signal peptidase I</fullName>
        <ecNumber evidence="5">3.4.21.89</ecNumber>
    </recommendedName>
</protein>
<dbReference type="InterPro" id="IPR019533">
    <property type="entry name" value="Peptidase_S26"/>
</dbReference>
<evidence type="ECO:0000256" key="1">
    <source>
        <dbReference type="ARBA" id="ARBA00004370"/>
    </source>
</evidence>
<dbReference type="GO" id="GO:0009003">
    <property type="term" value="F:signal peptidase activity"/>
    <property type="evidence" value="ECO:0007669"/>
    <property type="project" value="UniProtKB-EC"/>
</dbReference>
<keyword evidence="7" id="KW-0378">Hydrolase</keyword>
<gene>
    <name evidence="7" type="ORF">ENV52_01750</name>
</gene>
<evidence type="ECO:0000313" key="7">
    <source>
        <dbReference type="EMBL" id="HHS28410.1"/>
    </source>
</evidence>
<accession>A0A7V6A1F6</accession>
<evidence type="ECO:0000256" key="4">
    <source>
        <dbReference type="ARBA" id="ARBA00023136"/>
    </source>
</evidence>
<dbReference type="GO" id="GO:0004252">
    <property type="term" value="F:serine-type endopeptidase activity"/>
    <property type="evidence" value="ECO:0007669"/>
    <property type="project" value="UniProtKB-UniRule"/>
</dbReference>
<keyword evidence="2" id="KW-0812">Transmembrane</keyword>
<feature type="compositionally biased region" description="Basic and acidic residues" evidence="6">
    <location>
        <begin position="214"/>
        <end position="223"/>
    </location>
</feature>